<dbReference type="Gene3D" id="3.60.110.10">
    <property type="entry name" value="Carbon-nitrogen hydrolase"/>
    <property type="match status" value="1"/>
</dbReference>
<feature type="domain" description="CN hydrolase" evidence="2">
    <location>
        <begin position="1"/>
        <end position="254"/>
    </location>
</feature>
<dbReference type="PANTHER" id="PTHR23088:SF27">
    <property type="entry name" value="DEAMINATED GLUTATHIONE AMIDASE"/>
    <property type="match status" value="1"/>
</dbReference>
<dbReference type="InterPro" id="IPR045254">
    <property type="entry name" value="Nit1/2_C-N_Hydrolase"/>
</dbReference>
<dbReference type="InterPro" id="IPR036526">
    <property type="entry name" value="C-N_Hydrolase_sf"/>
</dbReference>
<dbReference type="CDD" id="cd07572">
    <property type="entry name" value="nit"/>
    <property type="match status" value="1"/>
</dbReference>
<evidence type="ECO:0000313" key="4">
    <source>
        <dbReference type="Proteomes" id="UP000483078"/>
    </source>
</evidence>
<comment type="caution">
    <text evidence="3">The sequence shown here is derived from an EMBL/GenBank/DDBJ whole genome shotgun (WGS) entry which is preliminary data.</text>
</comment>
<evidence type="ECO:0000259" key="2">
    <source>
        <dbReference type="PROSITE" id="PS50263"/>
    </source>
</evidence>
<sequence>MRTALLQMTSGDMPLENLAVTRAMVQQAADGGAGFVLTPEVTNCVSTSRTHQRAVLSHEAQDETLATLRRDAAELNLWLLIGSLALKTDDADGRFANRSVLIGPDGEVHARYDKIHMFDVQVSESETFRESEGFRPGAQAVCADTPFARLGLSVCYDVRFAYLYRALAKAGAQVLTVPAAFSPVTGAAHWEVLLRARAIETGCYVLAPAQTGQHAISRGKPRQTYGHSLAIAPWGEILCDAGTDPGVTFVDLDMEAVAQARKRVPALEHDRDFGDPDE</sequence>
<evidence type="ECO:0000256" key="1">
    <source>
        <dbReference type="ARBA" id="ARBA00022801"/>
    </source>
</evidence>
<keyword evidence="1 3" id="KW-0378">Hydrolase</keyword>
<dbReference type="PROSITE" id="PS50263">
    <property type="entry name" value="CN_HYDROLASE"/>
    <property type="match status" value="1"/>
</dbReference>
<dbReference type="EMBL" id="VENJ01000010">
    <property type="protein sequence ID" value="MTJ04686.1"/>
    <property type="molecule type" value="Genomic_DNA"/>
</dbReference>
<organism evidence="3 4">
    <name type="scientific">Sediminimonas qiaohouensis</name>
    <dbReference type="NCBI Taxonomy" id="552061"/>
    <lineage>
        <taxon>Bacteria</taxon>
        <taxon>Pseudomonadati</taxon>
        <taxon>Pseudomonadota</taxon>
        <taxon>Alphaproteobacteria</taxon>
        <taxon>Rhodobacterales</taxon>
        <taxon>Roseobacteraceae</taxon>
        <taxon>Sediminimonas</taxon>
    </lineage>
</organism>
<evidence type="ECO:0000313" key="3">
    <source>
        <dbReference type="EMBL" id="MTJ04686.1"/>
    </source>
</evidence>
<dbReference type="Pfam" id="PF00795">
    <property type="entry name" value="CN_hydrolase"/>
    <property type="match status" value="1"/>
</dbReference>
<reference evidence="3 4" key="1">
    <citation type="submission" date="2019-06" db="EMBL/GenBank/DDBJ databases">
        <title>Enrichment of Autotrophic Halophilic Microorganisms from Red Sea Brine Pool Using Microbial Electrosynthesis System.</title>
        <authorList>
            <person name="Alqahtani M.F."/>
            <person name="Bajracharya S."/>
            <person name="Katuri K.P."/>
            <person name="Ali M."/>
            <person name="Saikaly P.E."/>
        </authorList>
    </citation>
    <scope>NUCLEOTIDE SEQUENCE [LARGE SCALE GENOMIC DNA]</scope>
    <source>
        <strain evidence="3">MES6</strain>
    </source>
</reference>
<accession>A0A7C9HAX5</accession>
<dbReference type="RefSeq" id="WP_273249384.1">
    <property type="nucleotide sequence ID" value="NZ_VENJ01000010.1"/>
</dbReference>
<dbReference type="Proteomes" id="UP000483078">
    <property type="component" value="Unassembled WGS sequence"/>
</dbReference>
<gene>
    <name evidence="3" type="ORF">FH759_08350</name>
</gene>
<dbReference type="PANTHER" id="PTHR23088">
    <property type="entry name" value="NITRILASE-RELATED"/>
    <property type="match status" value="1"/>
</dbReference>
<dbReference type="SUPFAM" id="SSF56317">
    <property type="entry name" value="Carbon-nitrogen hydrolase"/>
    <property type="match status" value="1"/>
</dbReference>
<dbReference type="InterPro" id="IPR003010">
    <property type="entry name" value="C-N_Hydrolase"/>
</dbReference>
<dbReference type="GO" id="GO:0016811">
    <property type="term" value="F:hydrolase activity, acting on carbon-nitrogen (but not peptide) bonds, in linear amides"/>
    <property type="evidence" value="ECO:0007669"/>
    <property type="project" value="InterPro"/>
</dbReference>
<protein>
    <submittedName>
        <fullName evidence="3">Carbon-nitrogen hydrolase family protein</fullName>
    </submittedName>
</protein>
<name>A0A7C9HAX5_9RHOB</name>
<dbReference type="AlphaFoldDB" id="A0A7C9HAX5"/>
<proteinExistence type="predicted"/>